<keyword evidence="3 6" id="KW-0479">Metal-binding</keyword>
<keyword evidence="2 6" id="KW-0349">Heme</keyword>
<dbReference type="Proteomes" id="UP001139089">
    <property type="component" value="Unassembled WGS sequence"/>
</dbReference>
<dbReference type="PRINTS" id="PR00604">
    <property type="entry name" value="CYTCHRMECIAB"/>
</dbReference>
<dbReference type="PROSITE" id="PS51007">
    <property type="entry name" value="CYTC"/>
    <property type="match status" value="1"/>
</dbReference>
<dbReference type="RefSeq" id="WP_231811888.1">
    <property type="nucleotide sequence ID" value="NZ_JAJOZR010000001.1"/>
</dbReference>
<dbReference type="GO" id="GO:0009055">
    <property type="term" value="F:electron transfer activity"/>
    <property type="evidence" value="ECO:0007669"/>
    <property type="project" value="InterPro"/>
</dbReference>
<evidence type="ECO:0000313" key="9">
    <source>
        <dbReference type="EMBL" id="MCD7108089.1"/>
    </source>
</evidence>
<evidence type="ECO:0000313" key="10">
    <source>
        <dbReference type="Proteomes" id="UP001139089"/>
    </source>
</evidence>
<dbReference type="SUPFAM" id="SSF46626">
    <property type="entry name" value="Cytochrome c"/>
    <property type="match status" value="1"/>
</dbReference>
<dbReference type="InterPro" id="IPR002327">
    <property type="entry name" value="Cyt_c_1A/1B"/>
</dbReference>
<dbReference type="Pfam" id="PF00034">
    <property type="entry name" value="Cytochrom_C"/>
    <property type="match status" value="1"/>
</dbReference>
<evidence type="ECO:0000256" key="1">
    <source>
        <dbReference type="ARBA" id="ARBA00022448"/>
    </source>
</evidence>
<evidence type="ECO:0000256" key="3">
    <source>
        <dbReference type="ARBA" id="ARBA00022723"/>
    </source>
</evidence>
<dbReference type="InterPro" id="IPR036909">
    <property type="entry name" value="Cyt_c-like_dom_sf"/>
</dbReference>
<dbReference type="GO" id="GO:0020037">
    <property type="term" value="F:heme binding"/>
    <property type="evidence" value="ECO:0007669"/>
    <property type="project" value="InterPro"/>
</dbReference>
<accession>A0A9X1NQC6</accession>
<gene>
    <name evidence="9" type="ORF">LRX75_03430</name>
</gene>
<comment type="caution">
    <text evidence="9">The sequence shown here is derived from an EMBL/GenBank/DDBJ whole genome shotgun (WGS) entry which is preliminary data.</text>
</comment>
<feature type="chain" id="PRO_5040875207" evidence="7">
    <location>
        <begin position="25"/>
        <end position="127"/>
    </location>
</feature>
<evidence type="ECO:0000256" key="4">
    <source>
        <dbReference type="ARBA" id="ARBA00022982"/>
    </source>
</evidence>
<keyword evidence="7" id="KW-0732">Signal</keyword>
<keyword evidence="5 6" id="KW-0408">Iron</keyword>
<name>A0A9X1NQC6_9HYPH</name>
<evidence type="ECO:0000256" key="5">
    <source>
        <dbReference type="ARBA" id="ARBA00023004"/>
    </source>
</evidence>
<dbReference type="AlphaFoldDB" id="A0A9X1NQC6"/>
<keyword evidence="4" id="KW-0249">Electron transport</keyword>
<evidence type="ECO:0000256" key="2">
    <source>
        <dbReference type="ARBA" id="ARBA00022617"/>
    </source>
</evidence>
<dbReference type="PANTHER" id="PTHR11961">
    <property type="entry name" value="CYTOCHROME C"/>
    <property type="match status" value="1"/>
</dbReference>
<proteinExistence type="predicted"/>
<evidence type="ECO:0000256" key="7">
    <source>
        <dbReference type="SAM" id="SignalP"/>
    </source>
</evidence>
<dbReference type="InterPro" id="IPR009056">
    <property type="entry name" value="Cyt_c-like_dom"/>
</dbReference>
<reference evidence="9" key="1">
    <citation type="submission" date="2021-12" db="EMBL/GenBank/DDBJ databases">
        <authorList>
            <person name="Li Y."/>
        </authorList>
    </citation>
    <scope>NUCLEOTIDE SEQUENCE</scope>
    <source>
        <strain evidence="9">DKSPLA3</strain>
    </source>
</reference>
<feature type="domain" description="Cytochrome c" evidence="8">
    <location>
        <begin position="25"/>
        <end position="127"/>
    </location>
</feature>
<keyword evidence="1" id="KW-0813">Transport</keyword>
<evidence type="ECO:0000256" key="6">
    <source>
        <dbReference type="PROSITE-ProRule" id="PRU00433"/>
    </source>
</evidence>
<dbReference type="Gene3D" id="1.10.760.10">
    <property type="entry name" value="Cytochrome c-like domain"/>
    <property type="match status" value="1"/>
</dbReference>
<evidence type="ECO:0000259" key="8">
    <source>
        <dbReference type="PROSITE" id="PS51007"/>
    </source>
</evidence>
<dbReference type="EMBL" id="JAJOZR010000001">
    <property type="protein sequence ID" value="MCD7108089.1"/>
    <property type="molecule type" value="Genomic_DNA"/>
</dbReference>
<keyword evidence="10" id="KW-1185">Reference proteome</keyword>
<feature type="signal peptide" evidence="7">
    <location>
        <begin position="1"/>
        <end position="24"/>
    </location>
</feature>
<protein>
    <submittedName>
        <fullName evidence="9">Cytochrome c family protein</fullName>
    </submittedName>
</protein>
<organism evidence="9 10">
    <name type="scientific">Rhizobium quercicola</name>
    <dbReference type="NCBI Taxonomy" id="2901226"/>
    <lineage>
        <taxon>Bacteria</taxon>
        <taxon>Pseudomonadati</taxon>
        <taxon>Pseudomonadota</taxon>
        <taxon>Alphaproteobacteria</taxon>
        <taxon>Hyphomicrobiales</taxon>
        <taxon>Rhizobiaceae</taxon>
        <taxon>Rhizobium/Agrobacterium group</taxon>
        <taxon>Rhizobium</taxon>
    </lineage>
</organism>
<sequence>MRTFRSGRLFLSALCLIAASAAHAEDIDHGRRIFQTCASCHVPDAETNKYGPYLKGVFGRKAGTVPEFRYSQAMTEAGGAGLVWDDETLAAFLYSPKKKVPGTTMRFWGLWSEAEIRDVIAYLKTFP</sequence>
<dbReference type="GO" id="GO:0046872">
    <property type="term" value="F:metal ion binding"/>
    <property type="evidence" value="ECO:0007669"/>
    <property type="project" value="UniProtKB-KW"/>
</dbReference>